<sequence length="914" mass="98164">MNKKFLSAILFGALMVTSTGTFVSCKDYDDDIDQINNTLNDLKSQIAALQTAVDNGDYVTGITKTADGKGMTFTFSKGSPVTVTLDVKDGEAGAPGTPGKDAQQVTVDEKTGELKIDGEGTGIFPTKDAAKAPVKADGGYWYTLNEKGEYVNTNIPVSGITVSGSEADGYTLTVYDAKGTPQVIELPTASSLISEIEFVGYRSYTGTNVSKENGFVPMHQGAVTYKAFRVASSEPMKNWKGNKAKLKAGDVTVAYNTNGLVARITPNNIDASTLKFSLVNSKNAAAPLTVSLSEFTNGNAALTRAASKNGMYNVNFACEVIGNVPAADIANSAWEKKFGTSANPILFGLTSSTLPSKFDVAMESQTAAMSINKVKIDDTTNGTDITATDPTATLAGNPHKIESNKTYTLSLEEAAFVYDSYLEFQEDQALYWKIEYNQADAPMSFTVKRMPDSQTPATINITVHYAQMDGIVGKKVVSVTPQTNLNGIQLSDMKKLDIVAADANDLSKNSITVPLSKMVEALGNDGYITWKADADLTKTSTLANGNIYIIGDNNAPIADTYVVTFLKSDGKITTNAAEAASVRFTFKNNAAIKLDQNYVATINFASNKADKYYGNIVNTVYFPLSFSIPAFTDLLQKDENVFMDEKQEVASAYMLEKYDETASGEWTSTYKFKGAFKNLAANVAKGFTFTFALDNDANNKPADNKTSAELALIAAGSYNSTATTSVAVTAANANDVAITLRNDYKAKSYGKALTVKVTAPKYVGVYTYDATSFKIKVLSPIKEGKFMAEGGAVKIAATGTTDITKNNVWGETSGAQRYELFYGASKKQDGTFDNAWSRKDIKGVKFSSDGIKFTVENEDGVPTKAQLNADGTTKVESTITLRAVGNKGDRSKLKVAVTDNWNYTIEKEVDVVVE</sequence>
<dbReference type="PATRIC" id="fig|1235788.3.peg.570"/>
<keyword evidence="4" id="KW-1185">Reference proteome</keyword>
<evidence type="ECO:0000256" key="1">
    <source>
        <dbReference type="SAM" id="Coils"/>
    </source>
</evidence>
<comment type="caution">
    <text evidence="3">The sequence shown here is derived from an EMBL/GenBank/DDBJ whole genome shotgun (WGS) entry which is preliminary data.</text>
</comment>
<dbReference type="PROSITE" id="PS51257">
    <property type="entry name" value="PROKAR_LIPOPROTEIN"/>
    <property type="match status" value="1"/>
</dbReference>
<dbReference type="AlphaFoldDB" id="R9IKY9"/>
<dbReference type="GeneID" id="82156016"/>
<reference evidence="3 4" key="1">
    <citation type="submission" date="2013-04" db="EMBL/GenBank/DDBJ databases">
        <title>The Genome Sequence of Bacteroides massiliensis dnLKV3.</title>
        <authorList>
            <consortium name="The Broad Institute Genomics Platform"/>
            <consortium name="The Broad Institute Genome Sequencing Center for Infectious Disease"/>
            <person name="Earl A."/>
            <person name="Xavier R."/>
            <person name="Kuhn K."/>
            <person name="Stappenbeck T."/>
            <person name="Walker B."/>
            <person name="Young S."/>
            <person name="Zeng Q."/>
            <person name="Gargeya S."/>
            <person name="Fitzgerald M."/>
            <person name="Haas B."/>
            <person name="Abouelleil A."/>
            <person name="Allen A.W."/>
            <person name="Alvarado L."/>
            <person name="Arachchi H.M."/>
            <person name="Berlin A.M."/>
            <person name="Chapman S.B."/>
            <person name="Gainer-Dewar J."/>
            <person name="Goldberg J."/>
            <person name="Griggs A."/>
            <person name="Gujja S."/>
            <person name="Hansen M."/>
            <person name="Howarth C."/>
            <person name="Imamovic A."/>
            <person name="Ireland A."/>
            <person name="Larimer J."/>
            <person name="McCowan C."/>
            <person name="Murphy C."/>
            <person name="Pearson M."/>
            <person name="Poon T.W."/>
            <person name="Priest M."/>
            <person name="Roberts A."/>
            <person name="Saif S."/>
            <person name="Shea T."/>
            <person name="Sisk P."/>
            <person name="Sykes S."/>
            <person name="Wortman J."/>
            <person name="Nusbaum C."/>
            <person name="Birren B."/>
        </authorList>
    </citation>
    <scope>NUCLEOTIDE SEQUENCE [LARGE SCALE GENOMIC DNA]</scope>
    <source>
        <strain evidence="4">dnLKV3</strain>
    </source>
</reference>
<proteinExistence type="predicted"/>
<dbReference type="EMBL" id="ASSP01000005">
    <property type="protein sequence ID" value="EOS15238.1"/>
    <property type="molecule type" value="Genomic_DNA"/>
</dbReference>
<keyword evidence="1" id="KW-0175">Coiled coil</keyword>
<evidence type="ECO:0000313" key="4">
    <source>
        <dbReference type="Proteomes" id="UP000014200"/>
    </source>
</evidence>
<organism evidence="3 4">
    <name type="scientific">Phocaeicola sartorii</name>
    <dbReference type="NCBI Taxonomy" id="671267"/>
    <lineage>
        <taxon>Bacteria</taxon>
        <taxon>Pseudomonadati</taxon>
        <taxon>Bacteroidota</taxon>
        <taxon>Bacteroidia</taxon>
        <taxon>Bacteroidales</taxon>
        <taxon>Bacteroidaceae</taxon>
        <taxon>Phocaeicola</taxon>
    </lineage>
</organism>
<feature type="coiled-coil region" evidence="1">
    <location>
        <begin position="25"/>
        <end position="52"/>
    </location>
</feature>
<evidence type="ECO:0000256" key="2">
    <source>
        <dbReference type="SAM" id="SignalP"/>
    </source>
</evidence>
<feature type="signal peptide" evidence="2">
    <location>
        <begin position="1"/>
        <end position="23"/>
    </location>
</feature>
<dbReference type="STRING" id="1235788.C802_00572"/>
<dbReference type="OrthoDB" id="1099207at2"/>
<dbReference type="HOGENOM" id="CLU_012429_0_0_10"/>
<dbReference type="Proteomes" id="UP000014200">
    <property type="component" value="Unassembled WGS sequence"/>
</dbReference>
<keyword evidence="2" id="KW-0732">Signal</keyword>
<evidence type="ECO:0000313" key="3">
    <source>
        <dbReference type="EMBL" id="EOS15238.1"/>
    </source>
</evidence>
<gene>
    <name evidence="3" type="ORF">C802_00572</name>
</gene>
<dbReference type="RefSeq" id="WP_016275052.1">
    <property type="nucleotide sequence ID" value="NZ_JABVZU010000003.1"/>
</dbReference>
<feature type="chain" id="PRO_5004474623" evidence="2">
    <location>
        <begin position="24"/>
        <end position="914"/>
    </location>
</feature>
<accession>R9IKY9</accession>
<name>R9IKY9_9BACT</name>
<protein>
    <submittedName>
        <fullName evidence="3">Uncharacterized protein</fullName>
    </submittedName>
</protein>